<dbReference type="Proteomes" id="UP000324705">
    <property type="component" value="Chromosome 7A"/>
</dbReference>
<gene>
    <name evidence="2" type="ORF">TRITD_7Av1G000270</name>
</gene>
<dbReference type="OMA" id="TVCEIRL"/>
<dbReference type="EMBL" id="LT934123">
    <property type="protein sequence ID" value="VAI67993.1"/>
    <property type="molecule type" value="Genomic_DNA"/>
</dbReference>
<dbReference type="Gene3D" id="2.40.50.140">
    <property type="entry name" value="Nucleic acid-binding proteins"/>
    <property type="match status" value="1"/>
</dbReference>
<dbReference type="Pfam" id="PF21473">
    <property type="entry name" value="OB_Ssb-like"/>
    <property type="match status" value="1"/>
</dbReference>
<sequence>MVYLSDFERITFFEHLCAVYKLQHMAHLTSAISLSTVEMLKPGNTVIFRNARIDMFKDTMRLAVDKWGLIEVVEEPADFKVNEDNNMSEIEYELVNVPPKKQERKK</sequence>
<name>A0A9R0YYD9_TRITD</name>
<dbReference type="InterPro" id="IPR012340">
    <property type="entry name" value="NA-bd_OB-fold"/>
</dbReference>
<dbReference type="Gramene" id="TRITD7Av1G000270.1">
    <property type="protein sequence ID" value="TRITD7Av1G000270.1"/>
    <property type="gene ID" value="TRITD7Av1G000270"/>
</dbReference>
<dbReference type="AlphaFoldDB" id="A0A9R0YYD9"/>
<organism evidence="2 3">
    <name type="scientific">Triticum turgidum subsp. durum</name>
    <name type="common">Durum wheat</name>
    <name type="synonym">Triticum durum</name>
    <dbReference type="NCBI Taxonomy" id="4567"/>
    <lineage>
        <taxon>Eukaryota</taxon>
        <taxon>Viridiplantae</taxon>
        <taxon>Streptophyta</taxon>
        <taxon>Embryophyta</taxon>
        <taxon>Tracheophyta</taxon>
        <taxon>Spermatophyta</taxon>
        <taxon>Magnoliopsida</taxon>
        <taxon>Liliopsida</taxon>
        <taxon>Poales</taxon>
        <taxon>Poaceae</taxon>
        <taxon>BOP clade</taxon>
        <taxon>Pooideae</taxon>
        <taxon>Triticodae</taxon>
        <taxon>Triticeae</taxon>
        <taxon>Triticinae</taxon>
        <taxon>Triticum</taxon>
    </lineage>
</organism>
<accession>A0A9R0YYD9</accession>
<evidence type="ECO:0000313" key="2">
    <source>
        <dbReference type="EMBL" id="VAI67993.1"/>
    </source>
</evidence>
<feature type="domain" description="Single-stranded DNA binding protein Ssb-like OB fold" evidence="1">
    <location>
        <begin position="36"/>
        <end position="72"/>
    </location>
</feature>
<dbReference type="InterPro" id="IPR048970">
    <property type="entry name" value="OB_Ssb-like"/>
</dbReference>
<keyword evidence="3" id="KW-1185">Reference proteome</keyword>
<dbReference type="PANTHER" id="PTHR31472">
    <property type="entry name" value="OS05G0244600 PROTEIN"/>
    <property type="match status" value="1"/>
</dbReference>
<evidence type="ECO:0000313" key="3">
    <source>
        <dbReference type="Proteomes" id="UP000324705"/>
    </source>
</evidence>
<proteinExistence type="predicted"/>
<dbReference type="PANTHER" id="PTHR31472:SF30">
    <property type="entry name" value="OS06G0103400 PROTEIN"/>
    <property type="match status" value="1"/>
</dbReference>
<evidence type="ECO:0000259" key="1">
    <source>
        <dbReference type="Pfam" id="PF21473"/>
    </source>
</evidence>
<dbReference type="SUPFAM" id="SSF50249">
    <property type="entry name" value="Nucleic acid-binding proteins"/>
    <property type="match status" value="1"/>
</dbReference>
<protein>
    <recommendedName>
        <fullName evidence="1">Single-stranded DNA binding protein Ssb-like OB fold domain-containing protein</fullName>
    </recommendedName>
</protein>
<reference evidence="2 3" key="1">
    <citation type="submission" date="2017-09" db="EMBL/GenBank/DDBJ databases">
        <authorList>
            <consortium name="International Durum Wheat Genome Sequencing Consortium (IDWGSC)"/>
            <person name="Milanesi L."/>
        </authorList>
    </citation>
    <scope>NUCLEOTIDE SEQUENCE [LARGE SCALE GENOMIC DNA]</scope>
    <source>
        <strain evidence="3">cv. Svevo</strain>
    </source>
</reference>